<reference evidence="2 3" key="1">
    <citation type="submission" date="2018-03" db="EMBL/GenBank/DDBJ databases">
        <title>Aquarubrobacter algicola gen. nov., sp. nov., a novel actinobacterium isolated from shallow eutrophic lake during the end of cyanobacterial harmful algal blooms.</title>
        <authorList>
            <person name="Chun S.J."/>
        </authorList>
    </citation>
    <scope>NUCLEOTIDE SEQUENCE [LARGE SCALE GENOMIC DNA]</scope>
    <source>
        <strain evidence="2 3">Seoho-28</strain>
    </source>
</reference>
<sequence>MPELLVSFVIAAAVAAVIAGPLLRSLADGGFTVTNYRGVPLPCPLGLLFPAALSVAFVPLCAAVVLGADPEVLALSGFVFPVLVSVLGLADDAFSSASRGLRGHLRATLRGEFSTGALKAVGIAGLALGTTYGAYGDDDARWLASALVLTLATNLFNLVDLRPGRAVKAYLLVVAGCAVLAWDEALLQGMSTFTAVVVVCGLFDLRERGMLGDTGSNAIGAAAGVWLVGTLDSTSGLLLAAAVLLALTAYGEFRSISAFVERTPGFRHLDSLGRVHRA</sequence>
<dbReference type="AlphaFoldDB" id="A0A2T4UC57"/>
<keyword evidence="1" id="KW-1133">Transmembrane helix</keyword>
<evidence type="ECO:0000256" key="1">
    <source>
        <dbReference type="SAM" id="Phobius"/>
    </source>
</evidence>
<dbReference type="OrthoDB" id="2679245at2"/>
<protein>
    <recommendedName>
        <fullName evidence="4">Glycosyl transferase</fullName>
    </recommendedName>
</protein>
<organism evidence="2 3">
    <name type="scientific">Paraconexibacter algicola</name>
    <dbReference type="NCBI Taxonomy" id="2133960"/>
    <lineage>
        <taxon>Bacteria</taxon>
        <taxon>Bacillati</taxon>
        <taxon>Actinomycetota</taxon>
        <taxon>Thermoleophilia</taxon>
        <taxon>Solirubrobacterales</taxon>
        <taxon>Paraconexibacteraceae</taxon>
        <taxon>Paraconexibacter</taxon>
    </lineage>
</organism>
<feature type="transmembrane region" description="Helical" evidence="1">
    <location>
        <begin position="235"/>
        <end position="253"/>
    </location>
</feature>
<feature type="transmembrane region" description="Helical" evidence="1">
    <location>
        <begin position="166"/>
        <end position="182"/>
    </location>
</feature>
<evidence type="ECO:0000313" key="2">
    <source>
        <dbReference type="EMBL" id="PTL54782.1"/>
    </source>
</evidence>
<feature type="transmembrane region" description="Helical" evidence="1">
    <location>
        <begin position="141"/>
        <end position="159"/>
    </location>
</feature>
<dbReference type="Proteomes" id="UP000240739">
    <property type="component" value="Unassembled WGS sequence"/>
</dbReference>
<feature type="transmembrane region" description="Helical" evidence="1">
    <location>
        <begin position="116"/>
        <end position="135"/>
    </location>
</feature>
<gene>
    <name evidence="2" type="ORF">C7Y72_19505</name>
</gene>
<feature type="transmembrane region" description="Helical" evidence="1">
    <location>
        <begin position="72"/>
        <end position="95"/>
    </location>
</feature>
<feature type="transmembrane region" description="Helical" evidence="1">
    <location>
        <begin position="188"/>
        <end position="205"/>
    </location>
</feature>
<dbReference type="RefSeq" id="WP_107570882.1">
    <property type="nucleotide sequence ID" value="NZ_PYYB01000004.1"/>
</dbReference>
<keyword evidence="3" id="KW-1185">Reference proteome</keyword>
<name>A0A2T4UC57_9ACTN</name>
<keyword evidence="1" id="KW-0812">Transmembrane</keyword>
<proteinExistence type="predicted"/>
<feature type="transmembrane region" description="Helical" evidence="1">
    <location>
        <begin position="45"/>
        <end position="66"/>
    </location>
</feature>
<dbReference type="EMBL" id="PYYB01000004">
    <property type="protein sequence ID" value="PTL54782.1"/>
    <property type="molecule type" value="Genomic_DNA"/>
</dbReference>
<keyword evidence="1" id="KW-0472">Membrane</keyword>
<comment type="caution">
    <text evidence="2">The sequence shown here is derived from an EMBL/GenBank/DDBJ whole genome shotgun (WGS) entry which is preliminary data.</text>
</comment>
<feature type="transmembrane region" description="Helical" evidence="1">
    <location>
        <begin position="6"/>
        <end position="24"/>
    </location>
</feature>
<evidence type="ECO:0008006" key="4">
    <source>
        <dbReference type="Google" id="ProtNLM"/>
    </source>
</evidence>
<evidence type="ECO:0000313" key="3">
    <source>
        <dbReference type="Proteomes" id="UP000240739"/>
    </source>
</evidence>
<accession>A0A2T4UC57</accession>